<keyword evidence="2" id="KW-0328">Glycosyltransferase</keyword>
<sequence length="475" mass="53562">MSGLILVSHNLHQHSTLAAIYTAILSRRGGLWVSWDGEFHIATPDQRRPLTFQQGDKFDTLTFPLTRAEYEEGYHGYVHQGLWPVFHQRPDLARFTHDSRRQYQQLNHAWATAITEYAMPDDVIWVQDYHLIPCIKAVRDAGLLNRIGFFFHQPFPVGMHFEAIPEWQWLAESLLCCDVIGFQTQQDMNNFLSWIDSEFRTERLTANRLMIHGRIISTGVFPLGIDLDEAICLSESNSCEFMAQQCQERLPVNTVLSGGHLDESAGLPYRISAMEVLLRSHPHYAGNVTLLQLAAPAAGHPHRASTLTHQLESLCGEMNGVHGTLEWYPVSCLNHQYSREEQAGIYRASRVGVVTPLVSGMSLMAKMYVALQDPADPGVLVLSRFAGAAEQMDGAILVNPYDPDAIADAIHTALQLPLRERQKRHARLMKGLHRFDCHWWAESMIGRLIDADGHDAQPASGLQRLYVAAPGRVRY</sequence>
<evidence type="ECO:0000313" key="3">
    <source>
        <dbReference type="Proteomes" id="UP000059419"/>
    </source>
</evidence>
<dbReference type="KEGG" id="ege:EM595_p0123"/>
<keyword evidence="3" id="KW-1185">Reference proteome</keyword>
<organism evidence="2 3">
    <name type="scientific">Duffyella gerundensis</name>
    <dbReference type="NCBI Taxonomy" id="1619313"/>
    <lineage>
        <taxon>Bacteria</taxon>
        <taxon>Pseudomonadati</taxon>
        <taxon>Pseudomonadota</taxon>
        <taxon>Gammaproteobacteria</taxon>
        <taxon>Enterobacterales</taxon>
        <taxon>Erwiniaceae</taxon>
        <taxon>Duffyella</taxon>
    </lineage>
</organism>
<dbReference type="PATRIC" id="fig|1619313.3.peg.3725"/>
<dbReference type="GO" id="GO:0003825">
    <property type="term" value="F:alpha,alpha-trehalose-phosphate synthase (UDP-forming) activity"/>
    <property type="evidence" value="ECO:0007669"/>
    <property type="project" value="UniProtKB-EC"/>
</dbReference>
<dbReference type="PANTHER" id="PTHR10788">
    <property type="entry name" value="TREHALOSE-6-PHOSPHATE SYNTHASE"/>
    <property type="match status" value="1"/>
</dbReference>
<accession>A0A0U5L7D4</accession>
<dbReference type="OrthoDB" id="9815690at2"/>
<dbReference type="Pfam" id="PF00982">
    <property type="entry name" value="Glyco_transf_20"/>
    <property type="match status" value="1"/>
</dbReference>
<name>A0A0U5L7D4_9GAMM</name>
<keyword evidence="2" id="KW-0808">Transferase</keyword>
<proteinExistence type="inferred from homology"/>
<evidence type="ECO:0000256" key="1">
    <source>
        <dbReference type="ARBA" id="ARBA00008799"/>
    </source>
</evidence>
<dbReference type="Gene3D" id="3.40.50.2000">
    <property type="entry name" value="Glycogen Phosphorylase B"/>
    <property type="match status" value="2"/>
</dbReference>
<geneLocation type="plasmid" evidence="3">
    <name>pEM01</name>
</geneLocation>
<comment type="similarity">
    <text evidence="1">Belongs to the glycosyltransferase 20 family.</text>
</comment>
<protein>
    <submittedName>
        <fullName evidence="2">Alpha,alpha-trehalose-phosphate synthase</fullName>
        <ecNumber evidence="2">2.4.1.15</ecNumber>
    </submittedName>
</protein>
<dbReference type="EC" id="2.4.1.15" evidence="2"/>
<dbReference type="EMBL" id="LN907828">
    <property type="protein sequence ID" value="CUU25823.1"/>
    <property type="molecule type" value="Genomic_DNA"/>
</dbReference>
<dbReference type="SUPFAM" id="SSF53756">
    <property type="entry name" value="UDP-Glycosyltransferase/glycogen phosphorylase"/>
    <property type="match status" value="1"/>
</dbReference>
<reference evidence="3" key="1">
    <citation type="submission" date="2015-11" db="EMBL/GenBank/DDBJ databases">
        <authorList>
            <person name="Blom J."/>
        </authorList>
    </citation>
    <scope>NUCLEOTIDE SEQUENCE [LARGE SCALE GENOMIC DNA]</scope>
    <source>
        <plasmid evidence="3">pEM01</plasmid>
    </source>
</reference>
<dbReference type="GO" id="GO:0005992">
    <property type="term" value="P:trehalose biosynthetic process"/>
    <property type="evidence" value="ECO:0007669"/>
    <property type="project" value="InterPro"/>
</dbReference>
<dbReference type="Proteomes" id="UP000059419">
    <property type="component" value="Plasmid pEM01"/>
</dbReference>
<dbReference type="AlphaFoldDB" id="A0A0U5L7D4"/>
<dbReference type="RefSeq" id="WP_082691696.1">
    <property type="nucleotide sequence ID" value="NZ_LN907828.1"/>
</dbReference>
<dbReference type="PANTHER" id="PTHR10788:SF106">
    <property type="entry name" value="BCDNA.GH08860"/>
    <property type="match status" value="1"/>
</dbReference>
<dbReference type="CDD" id="cd03788">
    <property type="entry name" value="GT20_TPS"/>
    <property type="match status" value="1"/>
</dbReference>
<gene>
    <name evidence="2" type="ORF">EM595_p0123</name>
</gene>
<evidence type="ECO:0000313" key="2">
    <source>
        <dbReference type="EMBL" id="CUU25823.1"/>
    </source>
</evidence>
<dbReference type="InterPro" id="IPR001830">
    <property type="entry name" value="Glyco_trans_20"/>
</dbReference>